<feature type="compositionally biased region" description="Basic and acidic residues" evidence="1">
    <location>
        <begin position="37"/>
        <end position="46"/>
    </location>
</feature>
<proteinExistence type="predicted"/>
<evidence type="ECO:0000313" key="2">
    <source>
        <dbReference type="EMBL" id="RXE53229.1"/>
    </source>
</evidence>
<gene>
    <name evidence="2" type="ORF">B4O85_06980</name>
</gene>
<evidence type="ECO:0000313" key="3">
    <source>
        <dbReference type="Proteomes" id="UP000290481"/>
    </source>
</evidence>
<comment type="caution">
    <text evidence="2">The sequence shown here is derived from an EMBL/GenBank/DDBJ whole genome shotgun (WGS) entry which is preliminary data.</text>
</comment>
<dbReference type="AlphaFoldDB" id="A0A4Q0HZ36"/>
<feature type="region of interest" description="Disordered" evidence="1">
    <location>
        <begin position="37"/>
        <end position="61"/>
    </location>
</feature>
<dbReference type="Proteomes" id="UP000290481">
    <property type="component" value="Unassembled WGS sequence"/>
</dbReference>
<organism evidence="2 3">
    <name type="scientific">Pseudomonas azotoformans</name>
    <dbReference type="NCBI Taxonomy" id="47878"/>
    <lineage>
        <taxon>Bacteria</taxon>
        <taxon>Pseudomonadati</taxon>
        <taxon>Pseudomonadota</taxon>
        <taxon>Gammaproteobacteria</taxon>
        <taxon>Pseudomonadales</taxon>
        <taxon>Pseudomonadaceae</taxon>
        <taxon>Pseudomonas</taxon>
    </lineage>
</organism>
<dbReference type="EMBL" id="MZZJ01000003">
    <property type="protein sequence ID" value="RXE53229.1"/>
    <property type="molecule type" value="Genomic_DNA"/>
</dbReference>
<protein>
    <submittedName>
        <fullName evidence="2">Uncharacterized protein</fullName>
    </submittedName>
</protein>
<sequence length="61" mass="6980">MSRRTPSGIRNLLVPTLRVGMPHRTLRVRCWDAERPGMRSHAERGNDQQSVGTISSRHWAT</sequence>
<name>A0A4Q0HZ36_PSEAZ</name>
<evidence type="ECO:0000256" key="1">
    <source>
        <dbReference type="SAM" id="MobiDB-lite"/>
    </source>
</evidence>
<reference evidence="2 3" key="1">
    <citation type="submission" date="2017-03" db="EMBL/GenBank/DDBJ databases">
        <title>Pseudomonas azotoformans: Salt tolerant bacteria having multiple plant growth promoting attributes.</title>
        <authorList>
            <person name="Srivastava A.K."/>
            <person name="Sharma A."/>
            <person name="Srivastava A.K."/>
            <person name="Jamali H."/>
            <person name="Yadav J."/>
            <person name="Srivastava R."/>
            <person name="Kashyap P.L."/>
            <person name="Chakdar H."/>
            <person name="Saxena A.K."/>
        </authorList>
    </citation>
    <scope>NUCLEOTIDE SEQUENCE [LARGE SCALE GENOMIC DNA]</scope>
    <source>
        <strain evidence="2 3">SC 14</strain>
    </source>
</reference>
<accession>A0A4Q0HZ36</accession>
<feature type="compositionally biased region" description="Polar residues" evidence="1">
    <location>
        <begin position="47"/>
        <end position="61"/>
    </location>
</feature>